<evidence type="ECO:0000256" key="1">
    <source>
        <dbReference type="SAM" id="MobiDB-lite"/>
    </source>
</evidence>
<dbReference type="EMBL" id="AE016879">
    <property type="protein sequence ID" value="AAP29017.1"/>
    <property type="molecule type" value="Genomic_DNA"/>
</dbReference>
<proteinExistence type="predicted"/>
<name>A0A2P0HL32_BACAN</name>
<dbReference type="KEGG" id="ban:BA_5357"/>
<protein>
    <submittedName>
        <fullName evidence="3">Conserved domain protein</fullName>
    </submittedName>
</protein>
<dbReference type="CDD" id="cd00085">
    <property type="entry name" value="HNHc"/>
    <property type="match status" value="1"/>
</dbReference>
<dbReference type="GO" id="GO:0004519">
    <property type="term" value="F:endonuclease activity"/>
    <property type="evidence" value="ECO:0007669"/>
    <property type="project" value="InterPro"/>
</dbReference>
<dbReference type="Gene3D" id="1.10.30.50">
    <property type="match status" value="1"/>
</dbReference>
<dbReference type="AlphaFoldDB" id="A0A2P0HL32"/>
<feature type="compositionally biased region" description="Basic and acidic residues" evidence="1">
    <location>
        <begin position="1"/>
        <end position="18"/>
    </location>
</feature>
<dbReference type="InterPro" id="IPR002711">
    <property type="entry name" value="HNH"/>
</dbReference>
<evidence type="ECO:0000313" key="4">
    <source>
        <dbReference type="Proteomes" id="UP000000427"/>
    </source>
</evidence>
<dbReference type="GO" id="GO:0008270">
    <property type="term" value="F:zinc ion binding"/>
    <property type="evidence" value="ECO:0007669"/>
    <property type="project" value="InterPro"/>
</dbReference>
<dbReference type="InterPro" id="IPR003615">
    <property type="entry name" value="HNH_nuc"/>
</dbReference>
<dbReference type="SMART" id="SM00507">
    <property type="entry name" value="HNHc"/>
    <property type="match status" value="1"/>
</dbReference>
<feature type="region of interest" description="Disordered" evidence="1">
    <location>
        <begin position="1"/>
        <end position="23"/>
    </location>
</feature>
<accession>A0A2P0HL32</accession>
<reference evidence="3 4" key="1">
    <citation type="journal article" date="2003" name="Nature">
        <title>The genome sequence of Bacillus anthracis Ames and comparison to closely related bacteria.</title>
        <authorList>
            <person name="Read T.D."/>
            <person name="Peterson S.N."/>
            <person name="Tourasse N."/>
            <person name="Baillie L.W."/>
            <person name="Paulsen I.T."/>
            <person name="Nelson K.E."/>
            <person name="Tettelin H."/>
            <person name="Fouts D.E."/>
            <person name="Eisen J.A."/>
            <person name="Gill S.R."/>
            <person name="Holtzapple E.K."/>
            <person name="Okstad O.A."/>
            <person name="Helgason E."/>
            <person name="Rilstone J."/>
            <person name="Wu M."/>
            <person name="Kolonay J.F."/>
            <person name="Beanan M.J."/>
            <person name="Dodson R.J."/>
            <person name="Brinkac L.M."/>
            <person name="Gwinn M."/>
            <person name="DeBoy R.T."/>
            <person name="Madpu R."/>
            <person name="Daugherty S.C."/>
            <person name="Durkin A.S."/>
            <person name="Haft D.H."/>
            <person name="Nelson W.C."/>
            <person name="Peterson J.D."/>
            <person name="Pop M."/>
            <person name="Khouri H.M."/>
            <person name="Radune D."/>
            <person name="Benton J.L."/>
            <person name="Mahamoud Y."/>
            <person name="Jiang L."/>
            <person name="Hance I.R."/>
            <person name="Weidman J.F."/>
            <person name="Berry K.J."/>
            <person name="Plaut R.D."/>
            <person name="Wolf A.M."/>
            <person name="Watkins K.L."/>
            <person name="Nierman W.C."/>
            <person name="Hazen A."/>
            <person name="Cline R."/>
            <person name="Redmond C."/>
            <person name="Thwaite J.E."/>
            <person name="White O."/>
            <person name="Salzberg S.L."/>
            <person name="Thomason B."/>
            <person name="Friedlander A.M."/>
            <person name="Koehler T.M."/>
            <person name="Hanna P.C."/>
            <person name="Kolsto A.B."/>
            <person name="Fraser C.M."/>
        </authorList>
    </citation>
    <scope>NUCLEOTIDE SEQUENCE [LARGE SCALE GENOMIC DNA]</scope>
    <source>
        <strain evidence="4">Ames / isolate Porton</strain>
    </source>
</reference>
<dbReference type="Proteomes" id="UP000000427">
    <property type="component" value="Chromosome"/>
</dbReference>
<sequence>MKAGDKCSCKRRKTDSQKKHPSGTWEFQKLRKRVIDRDAGHCQRCRIKFGLMNFDDLQCHHIKSWRDYPDLAYDELNLITICRHCNLDLGNSNKLDFFWETPEEISYFL</sequence>
<dbReference type="GO" id="GO:0003676">
    <property type="term" value="F:nucleic acid binding"/>
    <property type="evidence" value="ECO:0007669"/>
    <property type="project" value="InterPro"/>
</dbReference>
<feature type="domain" description="HNH nuclease" evidence="2">
    <location>
        <begin position="29"/>
        <end position="87"/>
    </location>
</feature>
<gene>
    <name evidence="3" type="ordered locus">BA_5357</name>
</gene>
<organism evidence="3 4">
    <name type="scientific">Bacillus anthracis</name>
    <name type="common">anthrax bacterium</name>
    <dbReference type="NCBI Taxonomy" id="1392"/>
    <lineage>
        <taxon>Bacteria</taxon>
        <taxon>Bacillati</taxon>
        <taxon>Bacillota</taxon>
        <taxon>Bacilli</taxon>
        <taxon>Bacillales</taxon>
        <taxon>Bacillaceae</taxon>
        <taxon>Bacillus</taxon>
        <taxon>Bacillus cereus group</taxon>
    </lineage>
</organism>
<evidence type="ECO:0000259" key="2">
    <source>
        <dbReference type="SMART" id="SM00507"/>
    </source>
</evidence>
<evidence type="ECO:0000313" key="3">
    <source>
        <dbReference type="EMBL" id="AAP29017.1"/>
    </source>
</evidence>
<dbReference type="Pfam" id="PF01844">
    <property type="entry name" value="HNH"/>
    <property type="match status" value="1"/>
</dbReference>